<protein>
    <submittedName>
        <fullName evidence="8">NADH-dependent flavin oxidoreductase</fullName>
        <ecNumber evidence="8">1.3.1.42</ecNumber>
    </submittedName>
</protein>
<dbReference type="PANTHER" id="PTHR43303:SF4">
    <property type="entry name" value="NADPH DEHYDROGENASE C23G7.10C-RELATED"/>
    <property type="match status" value="1"/>
</dbReference>
<keyword evidence="9" id="KW-1185">Reference proteome</keyword>
<dbReference type="InterPro" id="IPR001155">
    <property type="entry name" value="OxRdtase_FMN_N"/>
</dbReference>
<sequence length="431" mass="47126">MTNQSKIVDLPSEAAPGVPYFTPKQEPRSGTAQDPQPDGKPLPLLFTPLKIRGMELQNRITLAPLCQYSAQDGHPTAWHMAHLGGILKRGPALTYVEATAVEARGRITPEDAGIWSDDHIASWKEITTFAHSQNQRIGIQLAHAGRKASTVAPFINFGMIATKAVNGWPDDVVGPSSEPFSDTFPTPHALTIPEIKEIVQAFKDSAIRAIKAGFDTIQIHNAHGYLLQSFVSPHSNKRTDEYGGSFENRIRLSLEVVDAVREVIPADMPLFLRISATDWLEESLPNEPSWRNEDTIKFAHVLADHGVDGIDISSGGNSTHQKIGTFGSHVQTLLAQKVKESFDAANQQVRGGGKALISAVGSINTGTFAEQCLQEKRCDFVSVGRHFQKNPGAVWQFAEDLDISIYVAKQIGWGFGGRGTHVTRKTRDSKI</sequence>
<evidence type="ECO:0000256" key="3">
    <source>
        <dbReference type="ARBA" id="ARBA00022643"/>
    </source>
</evidence>
<evidence type="ECO:0000313" key="9">
    <source>
        <dbReference type="Proteomes" id="UP001437256"/>
    </source>
</evidence>
<feature type="region of interest" description="Disordered" evidence="6">
    <location>
        <begin position="1"/>
        <end position="42"/>
    </location>
</feature>
<keyword evidence="2" id="KW-0285">Flavoprotein</keyword>
<gene>
    <name evidence="8" type="primary">OYE32_1</name>
    <name evidence="8" type="ORF">AAF712_005252</name>
</gene>
<dbReference type="Gene3D" id="3.20.20.70">
    <property type="entry name" value="Aldolase class I"/>
    <property type="match status" value="1"/>
</dbReference>
<dbReference type="GO" id="GO:0016629">
    <property type="term" value="F:12-oxophytodienoate reductase activity"/>
    <property type="evidence" value="ECO:0007669"/>
    <property type="project" value="UniProtKB-EC"/>
</dbReference>
<dbReference type="EMBL" id="JBBXMP010000024">
    <property type="protein sequence ID" value="KAL0067539.1"/>
    <property type="molecule type" value="Genomic_DNA"/>
</dbReference>
<keyword evidence="5 8" id="KW-0560">Oxidoreductase</keyword>
<evidence type="ECO:0000256" key="5">
    <source>
        <dbReference type="ARBA" id="ARBA00023002"/>
    </source>
</evidence>
<evidence type="ECO:0000256" key="2">
    <source>
        <dbReference type="ARBA" id="ARBA00022630"/>
    </source>
</evidence>
<evidence type="ECO:0000313" key="8">
    <source>
        <dbReference type="EMBL" id="KAL0067539.1"/>
    </source>
</evidence>
<evidence type="ECO:0000256" key="4">
    <source>
        <dbReference type="ARBA" id="ARBA00022857"/>
    </source>
</evidence>
<dbReference type="PANTHER" id="PTHR43303">
    <property type="entry name" value="NADPH DEHYDROGENASE C23G7.10C-RELATED"/>
    <property type="match status" value="1"/>
</dbReference>
<dbReference type="InterPro" id="IPR044152">
    <property type="entry name" value="YqjM-like"/>
</dbReference>
<dbReference type="CDD" id="cd02932">
    <property type="entry name" value="OYE_YqiM_FMN"/>
    <property type="match status" value="1"/>
</dbReference>
<keyword evidence="3" id="KW-0288">FMN</keyword>
<reference evidence="8 9" key="1">
    <citation type="submission" date="2024-05" db="EMBL/GenBank/DDBJ databases">
        <title>A draft genome resource for the thread blight pathogen Marasmius tenuissimus strain MS-2.</title>
        <authorList>
            <person name="Yulfo-Soto G.E."/>
            <person name="Baruah I.K."/>
            <person name="Amoako-Attah I."/>
            <person name="Bukari Y."/>
            <person name="Meinhardt L.W."/>
            <person name="Bailey B.A."/>
            <person name="Cohen S.P."/>
        </authorList>
    </citation>
    <scope>NUCLEOTIDE SEQUENCE [LARGE SCALE GENOMIC DNA]</scope>
    <source>
        <strain evidence="8 9">MS-2</strain>
    </source>
</reference>
<evidence type="ECO:0000259" key="7">
    <source>
        <dbReference type="Pfam" id="PF00724"/>
    </source>
</evidence>
<feature type="domain" description="NADH:flavin oxidoreductase/NADH oxidase N-terminal" evidence="7">
    <location>
        <begin position="45"/>
        <end position="397"/>
    </location>
</feature>
<comment type="caution">
    <text evidence="8">The sequence shown here is derived from an EMBL/GenBank/DDBJ whole genome shotgun (WGS) entry which is preliminary data.</text>
</comment>
<evidence type="ECO:0000256" key="6">
    <source>
        <dbReference type="SAM" id="MobiDB-lite"/>
    </source>
</evidence>
<dbReference type="EC" id="1.3.1.42" evidence="8"/>
<dbReference type="Proteomes" id="UP001437256">
    <property type="component" value="Unassembled WGS sequence"/>
</dbReference>
<organism evidence="8 9">
    <name type="scientific">Marasmius tenuissimus</name>
    <dbReference type="NCBI Taxonomy" id="585030"/>
    <lineage>
        <taxon>Eukaryota</taxon>
        <taxon>Fungi</taxon>
        <taxon>Dikarya</taxon>
        <taxon>Basidiomycota</taxon>
        <taxon>Agaricomycotina</taxon>
        <taxon>Agaricomycetes</taxon>
        <taxon>Agaricomycetidae</taxon>
        <taxon>Agaricales</taxon>
        <taxon>Marasmiineae</taxon>
        <taxon>Marasmiaceae</taxon>
        <taxon>Marasmius</taxon>
    </lineage>
</organism>
<proteinExistence type="predicted"/>
<evidence type="ECO:0000256" key="1">
    <source>
        <dbReference type="ARBA" id="ARBA00001917"/>
    </source>
</evidence>
<comment type="cofactor">
    <cofactor evidence="1">
        <name>FMN</name>
        <dbReference type="ChEBI" id="CHEBI:58210"/>
    </cofactor>
</comment>
<accession>A0ABR3A3F3</accession>
<dbReference type="Pfam" id="PF00724">
    <property type="entry name" value="Oxidored_FMN"/>
    <property type="match status" value="1"/>
</dbReference>
<name>A0ABR3A3F3_9AGAR</name>
<keyword evidence="4" id="KW-0521">NADP</keyword>
<dbReference type="SUPFAM" id="SSF51395">
    <property type="entry name" value="FMN-linked oxidoreductases"/>
    <property type="match status" value="1"/>
</dbReference>
<dbReference type="InterPro" id="IPR013785">
    <property type="entry name" value="Aldolase_TIM"/>
</dbReference>